<dbReference type="PROSITE" id="PS51186">
    <property type="entry name" value="GNAT"/>
    <property type="match status" value="1"/>
</dbReference>
<dbReference type="GO" id="GO:0016747">
    <property type="term" value="F:acyltransferase activity, transferring groups other than amino-acyl groups"/>
    <property type="evidence" value="ECO:0007669"/>
    <property type="project" value="InterPro"/>
</dbReference>
<gene>
    <name evidence="4" type="ORF">CLV40_12011</name>
</gene>
<feature type="domain" description="N-acetyltransferase" evidence="3">
    <location>
        <begin position="1"/>
        <end position="147"/>
    </location>
</feature>
<dbReference type="InterPro" id="IPR016181">
    <property type="entry name" value="Acyl_CoA_acyltransferase"/>
</dbReference>
<dbReference type="InterPro" id="IPR050832">
    <property type="entry name" value="Bact_Acetyltransf"/>
</dbReference>
<dbReference type="AlphaFoldDB" id="A0A2S6GGF7"/>
<evidence type="ECO:0000256" key="1">
    <source>
        <dbReference type="ARBA" id="ARBA00022679"/>
    </source>
</evidence>
<dbReference type="PANTHER" id="PTHR43877:SF2">
    <property type="entry name" value="AMINOALKYLPHOSPHONATE N-ACETYLTRANSFERASE-RELATED"/>
    <property type="match status" value="1"/>
</dbReference>
<dbReference type="SUPFAM" id="SSF55729">
    <property type="entry name" value="Acyl-CoA N-acyltransferases (Nat)"/>
    <property type="match status" value="1"/>
</dbReference>
<comment type="caution">
    <text evidence="4">The sequence shown here is derived from an EMBL/GenBank/DDBJ whole genome shotgun (WGS) entry which is preliminary data.</text>
</comment>
<accession>A0A2S6GGF7</accession>
<evidence type="ECO:0000313" key="5">
    <source>
        <dbReference type="Proteomes" id="UP000239203"/>
    </source>
</evidence>
<dbReference type="CDD" id="cd04301">
    <property type="entry name" value="NAT_SF"/>
    <property type="match status" value="1"/>
</dbReference>
<dbReference type="Proteomes" id="UP000239203">
    <property type="component" value="Unassembled WGS sequence"/>
</dbReference>
<dbReference type="Pfam" id="PF00583">
    <property type="entry name" value="Acetyltransf_1"/>
    <property type="match status" value="1"/>
</dbReference>
<organism evidence="4 5">
    <name type="scientific">Actinokineospora auranticolor</name>
    <dbReference type="NCBI Taxonomy" id="155976"/>
    <lineage>
        <taxon>Bacteria</taxon>
        <taxon>Bacillati</taxon>
        <taxon>Actinomycetota</taxon>
        <taxon>Actinomycetes</taxon>
        <taxon>Pseudonocardiales</taxon>
        <taxon>Pseudonocardiaceae</taxon>
        <taxon>Actinokineospora</taxon>
    </lineage>
</organism>
<evidence type="ECO:0000256" key="2">
    <source>
        <dbReference type="ARBA" id="ARBA00023315"/>
    </source>
</evidence>
<keyword evidence="2" id="KW-0012">Acyltransferase</keyword>
<dbReference type="EMBL" id="PTIX01000020">
    <property type="protein sequence ID" value="PPK64290.1"/>
    <property type="molecule type" value="Genomic_DNA"/>
</dbReference>
<protein>
    <submittedName>
        <fullName evidence="4">Acetyltransferase (GNAT) family protein</fullName>
    </submittedName>
</protein>
<keyword evidence="5" id="KW-1185">Reference proteome</keyword>
<keyword evidence="1 4" id="KW-0808">Transferase</keyword>
<dbReference type="PANTHER" id="PTHR43877">
    <property type="entry name" value="AMINOALKYLPHOSPHONATE N-ACETYLTRANSFERASE-RELATED-RELATED"/>
    <property type="match status" value="1"/>
</dbReference>
<dbReference type="Gene3D" id="3.40.630.30">
    <property type="match status" value="1"/>
</dbReference>
<dbReference type="InterPro" id="IPR000182">
    <property type="entry name" value="GNAT_dom"/>
</dbReference>
<evidence type="ECO:0000313" key="4">
    <source>
        <dbReference type="EMBL" id="PPK64290.1"/>
    </source>
</evidence>
<evidence type="ECO:0000259" key="3">
    <source>
        <dbReference type="PROSITE" id="PS51186"/>
    </source>
</evidence>
<sequence>MGALTVEAYRSAGYPTSGGGYTSTLADAGSRLRSAELLVAVDPNGCLVGTVTIALPGTPYAEISREGELEFRMLAVTAEARGRGVGELLVRAVIDRAAELGLTRVVLCSPTDMKASHRLYDRLGFTRLPTRDWRPGPDVLLIAYALDI</sequence>
<name>A0A2S6GGF7_9PSEU</name>
<reference evidence="4 5" key="1">
    <citation type="submission" date="2018-02" db="EMBL/GenBank/DDBJ databases">
        <title>Genomic Encyclopedia of Archaeal and Bacterial Type Strains, Phase II (KMG-II): from individual species to whole genera.</title>
        <authorList>
            <person name="Goeker M."/>
        </authorList>
    </citation>
    <scope>NUCLEOTIDE SEQUENCE [LARGE SCALE GENOMIC DNA]</scope>
    <source>
        <strain evidence="4 5">YU 961-1</strain>
    </source>
</reference>
<proteinExistence type="predicted"/>